<evidence type="ECO:0000313" key="10">
    <source>
        <dbReference type="EMBL" id="KAK6739799.1"/>
    </source>
</evidence>
<keyword evidence="6 8" id="KW-0472">Membrane</keyword>
<evidence type="ECO:0000256" key="4">
    <source>
        <dbReference type="ARBA" id="ARBA00022729"/>
    </source>
</evidence>
<dbReference type="Gene3D" id="2.130.10.130">
    <property type="entry name" value="Integrin alpha, N-terminal"/>
    <property type="match status" value="1"/>
</dbReference>
<comment type="subcellular location">
    <subcellularLocation>
        <location evidence="1">Membrane</location>
        <topology evidence="1">Single-pass type I membrane protein</topology>
    </subcellularLocation>
</comment>
<dbReference type="PANTHER" id="PTHR13412">
    <property type="entry name" value="T-CELL IMMUNOMODULATORY PROTEIN HOMOLOG"/>
    <property type="match status" value="1"/>
</dbReference>
<evidence type="ECO:0000256" key="3">
    <source>
        <dbReference type="ARBA" id="ARBA00022692"/>
    </source>
</evidence>
<keyword evidence="7" id="KW-0325">Glycoprotein</keyword>
<feature type="transmembrane region" description="Helical" evidence="8">
    <location>
        <begin position="725"/>
        <end position="749"/>
    </location>
</feature>
<keyword evidence="11" id="KW-1185">Reference proteome</keyword>
<dbReference type="InterPro" id="IPR024881">
    <property type="entry name" value="Tip"/>
</dbReference>
<evidence type="ECO:0000259" key="9">
    <source>
        <dbReference type="Pfam" id="PF23122"/>
    </source>
</evidence>
<dbReference type="Pfam" id="PF05811">
    <property type="entry name" value="DUF842"/>
    <property type="match status" value="1"/>
</dbReference>
<keyword evidence="3 8" id="KW-0812">Transmembrane</keyword>
<dbReference type="PANTHER" id="PTHR13412:SF0">
    <property type="entry name" value="T-CELL IMMUNOMODULATORY PROTEIN"/>
    <property type="match status" value="1"/>
</dbReference>
<dbReference type="InterPro" id="IPR013517">
    <property type="entry name" value="FG-GAP"/>
</dbReference>
<evidence type="ECO:0000313" key="11">
    <source>
        <dbReference type="Proteomes" id="UP001303046"/>
    </source>
</evidence>
<dbReference type="SUPFAM" id="SSF69318">
    <property type="entry name" value="Integrin alpha N-terminal domain"/>
    <property type="match status" value="1"/>
</dbReference>
<reference evidence="10 11" key="1">
    <citation type="submission" date="2023-08" db="EMBL/GenBank/DDBJ databases">
        <title>A Necator americanus chromosomal reference genome.</title>
        <authorList>
            <person name="Ilik V."/>
            <person name="Petrzelkova K.J."/>
            <person name="Pardy F."/>
            <person name="Fuh T."/>
            <person name="Niatou-Singa F.S."/>
            <person name="Gouil Q."/>
            <person name="Baker L."/>
            <person name="Ritchie M.E."/>
            <person name="Jex A.R."/>
            <person name="Gazzola D."/>
            <person name="Li H."/>
            <person name="Toshio Fujiwara R."/>
            <person name="Zhan B."/>
            <person name="Aroian R.V."/>
            <person name="Pafco B."/>
            <person name="Schwarz E.M."/>
        </authorList>
    </citation>
    <scope>NUCLEOTIDE SEQUENCE [LARGE SCALE GENOMIC DNA]</scope>
    <source>
        <strain evidence="10 11">Aroian</strain>
        <tissue evidence="10">Whole animal</tissue>
    </source>
</reference>
<gene>
    <name evidence="10" type="primary">Necator_chrIII.g9116</name>
    <name evidence="10" type="ORF">RB195_008351</name>
</gene>
<keyword evidence="5 8" id="KW-1133">Transmembrane helix</keyword>
<dbReference type="InterPro" id="IPR028994">
    <property type="entry name" value="Integrin_alpha_N"/>
</dbReference>
<sequence length="771" mass="86612">MEETTNVSRMLDMSGRLDCHSFFFWIFTASSREIFTTRTKFIAVNNYQVTKMSSSTMEATQQKVKNAVDSMIDEMDRDYLRDMQKQMFLCSAKCCEHKASSREAVEHCVEKCNVGMKNAQKTLERELGGLQDQLSRCAMTCYDKLVQKYGPDVNKYTETQMLQFNDSLDKCIAVCADDHIKLIPEIKKRFAKNAAMTAFRLLLVLSTVQTSWSLVKKVPVQFGRVCAFGDFNGDRNTDILVQRGTNLTVLLQDNELLNVLEEGVFKNSTTFRVGDAAVECSLGDFNGDTKLDILVSMKKRADYYHSVWISTALRDSFVEHKLPVLSSQALAIDVDGNGWHDVLGFYPNGSMYCITFSRDGSPAIDCNYLFPGFIRVDPYPGVPHLFADFTGDHLAEIVFMDSTVTGSGKFLTPRMWGRFKNGWRETPTVISQIPGEHQFVGAPMAADFDADGLIELLVPICRKADCKQVTEFANWQYTRGWSTNAFDLQNFNILSDEDSLMLFRVGDFSLDGYPDLVATLVIDNNPCTNCDRNGTRRFEINKSVFIQPKEVALGEIKMASFFDLKEDGSLDILIEYKPFEGDTKFSFIPCDDKGDVTFLKVQVFTNVCGKRCDPTSKELGSGVSWGGACASFSMSDGWGGSLKSSACQIPATTHRALAPPYVLFGLGRSPNFVDELTIGAPRYSDGLAVRQHTLKQIVPNSRIVVIPPEEGSHWLTRLYVTPSQLILQSLAVIALVCAMLLIVVAFLHYREKKEDRVERQQQSHRFHFDAM</sequence>
<evidence type="ECO:0000256" key="1">
    <source>
        <dbReference type="ARBA" id="ARBA00004479"/>
    </source>
</evidence>
<dbReference type="InterPro" id="IPR057089">
    <property type="entry name" value="C2_TIP"/>
</dbReference>
<organism evidence="10 11">
    <name type="scientific">Necator americanus</name>
    <name type="common">Human hookworm</name>
    <dbReference type="NCBI Taxonomy" id="51031"/>
    <lineage>
        <taxon>Eukaryota</taxon>
        <taxon>Metazoa</taxon>
        <taxon>Ecdysozoa</taxon>
        <taxon>Nematoda</taxon>
        <taxon>Chromadorea</taxon>
        <taxon>Rhabditida</taxon>
        <taxon>Rhabditina</taxon>
        <taxon>Rhabditomorpha</taxon>
        <taxon>Strongyloidea</taxon>
        <taxon>Ancylostomatidae</taxon>
        <taxon>Bunostominae</taxon>
        <taxon>Necator</taxon>
    </lineage>
</organism>
<feature type="domain" description="T-cell immunomodulatory protein TIP C2" evidence="9">
    <location>
        <begin position="621"/>
        <end position="719"/>
    </location>
</feature>
<evidence type="ECO:0000256" key="5">
    <source>
        <dbReference type="ARBA" id="ARBA00022989"/>
    </source>
</evidence>
<dbReference type="Pfam" id="PF13517">
    <property type="entry name" value="FG-GAP_3"/>
    <property type="match status" value="1"/>
</dbReference>
<accession>A0ABR1CN84</accession>
<proteinExistence type="inferred from homology"/>
<evidence type="ECO:0000256" key="8">
    <source>
        <dbReference type="SAM" id="Phobius"/>
    </source>
</evidence>
<dbReference type="Proteomes" id="UP001303046">
    <property type="component" value="Unassembled WGS sequence"/>
</dbReference>
<keyword evidence="4" id="KW-0732">Signal</keyword>
<comment type="similarity">
    <text evidence="2">Belongs to the TIP family.</text>
</comment>
<dbReference type="Pfam" id="PF23122">
    <property type="entry name" value="C2_ITFG1"/>
    <property type="match status" value="1"/>
</dbReference>
<comment type="caution">
    <text evidence="10">The sequence shown here is derived from an EMBL/GenBank/DDBJ whole genome shotgun (WGS) entry which is preliminary data.</text>
</comment>
<evidence type="ECO:0000256" key="7">
    <source>
        <dbReference type="ARBA" id="ARBA00023180"/>
    </source>
</evidence>
<dbReference type="EMBL" id="JAVFWL010000003">
    <property type="protein sequence ID" value="KAK6739799.1"/>
    <property type="molecule type" value="Genomic_DNA"/>
</dbReference>
<evidence type="ECO:0000256" key="6">
    <source>
        <dbReference type="ARBA" id="ARBA00023136"/>
    </source>
</evidence>
<dbReference type="InterPro" id="IPR008560">
    <property type="entry name" value="DUF842_euk"/>
</dbReference>
<evidence type="ECO:0000256" key="2">
    <source>
        <dbReference type="ARBA" id="ARBA00006496"/>
    </source>
</evidence>
<name>A0ABR1CN84_NECAM</name>
<protein>
    <recommendedName>
        <fullName evidence="9">T-cell immunomodulatory protein TIP C2 domain-containing protein</fullName>
    </recommendedName>
</protein>